<dbReference type="AlphaFoldDB" id="A0A2W5FN67"/>
<dbReference type="EMBL" id="QFOT01000024">
    <property type="protein sequence ID" value="PZP56473.1"/>
    <property type="molecule type" value="Genomic_DNA"/>
</dbReference>
<reference evidence="1 2" key="1">
    <citation type="submission" date="2017-08" db="EMBL/GenBank/DDBJ databases">
        <title>Infants hospitalized years apart are colonized by the same room-sourced microbial strains.</title>
        <authorList>
            <person name="Brooks B."/>
            <person name="Olm M.R."/>
            <person name="Firek B.A."/>
            <person name="Baker R."/>
            <person name="Thomas B.C."/>
            <person name="Morowitz M.J."/>
            <person name="Banfield J.F."/>
        </authorList>
    </citation>
    <scope>NUCLEOTIDE SEQUENCE [LARGE SCALE GENOMIC DNA]</scope>
    <source>
        <strain evidence="1">S2_006_000_R2_64</strain>
    </source>
</reference>
<protein>
    <submittedName>
        <fullName evidence="1">Uncharacterized protein</fullName>
    </submittedName>
</protein>
<proteinExistence type="predicted"/>
<accession>A0A2W5FN67</accession>
<evidence type="ECO:0000313" key="1">
    <source>
        <dbReference type="EMBL" id="PZP56473.1"/>
    </source>
</evidence>
<name>A0A2W5FN67_9BACT</name>
<sequence>MRIKKLTIKNCPPCFAAFNAASWSEAVEIMDYEMTVKGKQSAIWIRDEKHNLQETETLAASMIAEFNWKVADDINYKFLARDLYNDVPNSVGKYMTEDEREAIRVLTSKGGLANIIKRFQSYTPNETSIAHYDLWKKEALSEADPAWFGSGFFGSRQIRLLDTKKGKGPILFEPQSQPLEFDDDGYVMNTEVLEKAWQLGQGSVVPIAGLSDWFSQAVLHSSPEFHARTPDKVRYLTVYDVNL</sequence>
<organism evidence="1 2">
    <name type="scientific">Micavibrio aeruginosavorus</name>
    <dbReference type="NCBI Taxonomy" id="349221"/>
    <lineage>
        <taxon>Bacteria</taxon>
        <taxon>Pseudomonadati</taxon>
        <taxon>Bdellovibrionota</taxon>
        <taxon>Bdellovibrionia</taxon>
        <taxon>Bdellovibrionales</taxon>
        <taxon>Pseudobdellovibrionaceae</taxon>
        <taxon>Micavibrio</taxon>
    </lineage>
</organism>
<evidence type="ECO:0000313" key="2">
    <source>
        <dbReference type="Proteomes" id="UP000249739"/>
    </source>
</evidence>
<comment type="caution">
    <text evidence="1">The sequence shown here is derived from an EMBL/GenBank/DDBJ whole genome shotgun (WGS) entry which is preliminary data.</text>
</comment>
<gene>
    <name evidence="1" type="ORF">DI586_03520</name>
</gene>
<dbReference type="Proteomes" id="UP000249739">
    <property type="component" value="Unassembled WGS sequence"/>
</dbReference>